<evidence type="ECO:0000256" key="5">
    <source>
        <dbReference type="SAM" id="Phobius"/>
    </source>
</evidence>
<protein>
    <submittedName>
        <fullName evidence="9">Uncharacterized protein</fullName>
    </submittedName>
</protein>
<evidence type="ECO:0000313" key="10">
    <source>
        <dbReference type="Proteomes" id="UP001620626"/>
    </source>
</evidence>
<dbReference type="EMBL" id="JBICBT010000551">
    <property type="protein sequence ID" value="KAL3109974.1"/>
    <property type="molecule type" value="Genomic_DNA"/>
</dbReference>
<keyword evidence="5" id="KW-1133">Transmembrane helix</keyword>
<dbReference type="InterPro" id="IPR008972">
    <property type="entry name" value="Cupredoxin"/>
</dbReference>
<accession>A0ABD2L690</accession>
<organism evidence="9 10">
    <name type="scientific">Heterodera trifolii</name>
    <dbReference type="NCBI Taxonomy" id="157864"/>
    <lineage>
        <taxon>Eukaryota</taxon>
        <taxon>Metazoa</taxon>
        <taxon>Ecdysozoa</taxon>
        <taxon>Nematoda</taxon>
        <taxon>Chromadorea</taxon>
        <taxon>Rhabditida</taxon>
        <taxon>Tylenchina</taxon>
        <taxon>Tylenchomorpha</taxon>
        <taxon>Tylenchoidea</taxon>
        <taxon>Heteroderidae</taxon>
        <taxon>Heteroderinae</taxon>
        <taxon>Heterodera</taxon>
    </lineage>
</organism>
<dbReference type="InterPro" id="IPR045087">
    <property type="entry name" value="Cu-oxidase_fam"/>
</dbReference>
<dbReference type="Proteomes" id="UP001620626">
    <property type="component" value="Unassembled WGS sequence"/>
</dbReference>
<dbReference type="PANTHER" id="PTHR11709">
    <property type="entry name" value="MULTI-COPPER OXIDASE"/>
    <property type="match status" value="1"/>
</dbReference>
<feature type="domain" description="Plastocyanin-like" evidence="6">
    <location>
        <begin position="266"/>
        <end position="363"/>
    </location>
</feature>
<keyword evidence="10" id="KW-1185">Reference proteome</keyword>
<evidence type="ECO:0000256" key="1">
    <source>
        <dbReference type="ARBA" id="ARBA00010609"/>
    </source>
</evidence>
<keyword evidence="3" id="KW-0560">Oxidoreductase</keyword>
<comment type="similarity">
    <text evidence="1">Belongs to the multicopper oxidase family.</text>
</comment>
<evidence type="ECO:0000256" key="2">
    <source>
        <dbReference type="ARBA" id="ARBA00022723"/>
    </source>
</evidence>
<comment type="caution">
    <text evidence="9">The sequence shown here is derived from an EMBL/GenBank/DDBJ whole genome shotgun (WGS) entry which is preliminary data.</text>
</comment>
<keyword evidence="5" id="KW-0472">Membrane</keyword>
<sequence>MFRQSKAWSYWEKQLEMARPNEDGIYEFDLTIEHGMTMVTTQNDGITPIIDYSPEQLVWTKRDPDFHSKCNKNDTFIDGSENIEKMDQQLSTLIQYDGKHRRVITVNGKSPGDPIVVPLGAKVVIRVRNRLITQAITLHMHGMSMKNRWWNDGVPYVQQCPITPGSVYTYNFIADNPGTHFYHGHMMGDRSMGLLGGFVVIRPDERIEFTTEFGDRIKIGRQNLAILQMFGKILFMNELNGLVIALIRAGPPQAHGPYLGFLRQFSVLVNQKGWHGQDDLKLIPSHLPLPNFATKRGENLLLRLINGGFEQSFYVWIEEHEFWIVAVDGSYVKPKRFDSVLIHPGERYDLLIVSQQNPTRNFFRIIFESFDRFMGNFSTGEDRINVGLANLIYEDQIVGNESQKLGNFSNEVDWDHKKCTNQSNCLILNCPHIDFITRPRNYTCITIDHLENAEMPSNDDAIIFQSQNFPANLFHELMLNVMPSFNRWFYKMPNDIPFFNQGPLERIATKCDKTKCNRSENRCHCFHHFEFTLDNIVQITVATSMNMLHPFHLHGTKFYVLKVGTMEPEYGLNSDVKCADDDCLEMKWSNVSYANGNIPHLKTNPILRDTVMVPHKGYVVIRFRATNAGWFFAHCHMLFHHMDGMAFAYKVDAAPSAPSKMPKPPSNFPRNCAFFDGGVGWDDEDEEEDEAETKNGQSKFGINISMLLLLIGFKILFYFL</sequence>
<dbReference type="CDD" id="cd13858">
    <property type="entry name" value="CuRO_1_tcLCC2_insect_like"/>
    <property type="match status" value="1"/>
</dbReference>
<dbReference type="Gene3D" id="2.60.40.420">
    <property type="entry name" value="Cupredoxins - blue copper proteins"/>
    <property type="match status" value="3"/>
</dbReference>
<dbReference type="SUPFAM" id="SSF49503">
    <property type="entry name" value="Cupredoxins"/>
    <property type="match status" value="3"/>
</dbReference>
<dbReference type="GO" id="GO:0046872">
    <property type="term" value="F:metal ion binding"/>
    <property type="evidence" value="ECO:0007669"/>
    <property type="project" value="UniProtKB-KW"/>
</dbReference>
<dbReference type="AlphaFoldDB" id="A0ABD2L690"/>
<feature type="domain" description="Plastocyanin-like" evidence="7">
    <location>
        <begin position="518"/>
        <end position="652"/>
    </location>
</feature>
<keyword evidence="5" id="KW-0812">Transmembrane</keyword>
<dbReference type="InterPro" id="IPR011706">
    <property type="entry name" value="Cu-oxidase_C"/>
</dbReference>
<evidence type="ECO:0000259" key="7">
    <source>
        <dbReference type="Pfam" id="PF07731"/>
    </source>
</evidence>
<dbReference type="Pfam" id="PF07732">
    <property type="entry name" value="Cu-oxidase_3"/>
    <property type="match status" value="1"/>
</dbReference>
<feature type="transmembrane region" description="Helical" evidence="5">
    <location>
        <begin position="700"/>
        <end position="719"/>
    </location>
</feature>
<dbReference type="PROSITE" id="PS00080">
    <property type="entry name" value="MULTICOPPER_OXIDASE2"/>
    <property type="match status" value="1"/>
</dbReference>
<dbReference type="GO" id="GO:0016491">
    <property type="term" value="F:oxidoreductase activity"/>
    <property type="evidence" value="ECO:0007669"/>
    <property type="project" value="UniProtKB-KW"/>
</dbReference>
<name>A0ABD2L690_9BILA</name>
<dbReference type="CDD" id="cd04205">
    <property type="entry name" value="CuRO_2_LCC_like"/>
    <property type="match status" value="1"/>
</dbReference>
<dbReference type="InterPro" id="IPR001117">
    <property type="entry name" value="Cu-oxidase_2nd"/>
</dbReference>
<proteinExistence type="inferred from homology"/>
<dbReference type="InterPro" id="IPR002355">
    <property type="entry name" value="Cu_oxidase_Cu_BS"/>
</dbReference>
<dbReference type="InterPro" id="IPR011707">
    <property type="entry name" value="Cu-oxidase-like_N"/>
</dbReference>
<dbReference type="Pfam" id="PF07731">
    <property type="entry name" value="Cu-oxidase_2"/>
    <property type="match status" value="1"/>
</dbReference>
<evidence type="ECO:0000259" key="6">
    <source>
        <dbReference type="Pfam" id="PF00394"/>
    </source>
</evidence>
<evidence type="ECO:0000259" key="8">
    <source>
        <dbReference type="Pfam" id="PF07732"/>
    </source>
</evidence>
<evidence type="ECO:0000313" key="9">
    <source>
        <dbReference type="EMBL" id="KAL3109974.1"/>
    </source>
</evidence>
<evidence type="ECO:0000256" key="3">
    <source>
        <dbReference type="ARBA" id="ARBA00023002"/>
    </source>
</evidence>
<reference evidence="9 10" key="1">
    <citation type="submission" date="2024-10" db="EMBL/GenBank/DDBJ databases">
        <authorList>
            <person name="Kim D."/>
        </authorList>
    </citation>
    <scope>NUCLEOTIDE SEQUENCE [LARGE SCALE GENOMIC DNA]</scope>
    <source>
        <strain evidence="9">BH-2024</strain>
    </source>
</reference>
<gene>
    <name evidence="9" type="ORF">niasHT_017347</name>
</gene>
<dbReference type="PANTHER" id="PTHR11709:SF394">
    <property type="entry name" value="FI03373P-RELATED"/>
    <property type="match status" value="1"/>
</dbReference>
<dbReference type="Pfam" id="PF00394">
    <property type="entry name" value="Cu-oxidase"/>
    <property type="match status" value="1"/>
</dbReference>
<feature type="domain" description="Plastocyanin-like" evidence="8">
    <location>
        <begin position="95"/>
        <end position="202"/>
    </location>
</feature>
<keyword evidence="2" id="KW-0479">Metal-binding</keyword>
<evidence type="ECO:0000256" key="4">
    <source>
        <dbReference type="ARBA" id="ARBA00023008"/>
    </source>
</evidence>
<keyword evidence="4" id="KW-0186">Copper</keyword>